<evidence type="ECO:0000313" key="2">
    <source>
        <dbReference type="Proteomes" id="UP001341840"/>
    </source>
</evidence>
<protein>
    <submittedName>
        <fullName evidence="1">Uncharacterized protein</fullName>
    </submittedName>
</protein>
<proteinExistence type="predicted"/>
<keyword evidence="2" id="KW-1185">Reference proteome</keyword>
<comment type="caution">
    <text evidence="1">The sequence shown here is derived from an EMBL/GenBank/DDBJ whole genome shotgun (WGS) entry which is preliminary data.</text>
</comment>
<dbReference type="Proteomes" id="UP001341840">
    <property type="component" value="Unassembled WGS sequence"/>
</dbReference>
<reference evidence="1 2" key="1">
    <citation type="journal article" date="2023" name="Plants (Basel)">
        <title>Bridging the Gap: Combining Genomics and Transcriptomics Approaches to Understand Stylosanthes scabra, an Orphan Legume from the Brazilian Caatinga.</title>
        <authorList>
            <person name="Ferreira-Neto J.R.C."/>
            <person name="da Silva M.D."/>
            <person name="Binneck E."/>
            <person name="de Melo N.F."/>
            <person name="da Silva R.H."/>
            <person name="de Melo A.L.T.M."/>
            <person name="Pandolfi V."/>
            <person name="Bustamante F.O."/>
            <person name="Brasileiro-Vidal A.C."/>
            <person name="Benko-Iseppon A.M."/>
        </authorList>
    </citation>
    <scope>NUCLEOTIDE SEQUENCE [LARGE SCALE GENOMIC DNA]</scope>
    <source>
        <tissue evidence="1">Leaves</tissue>
    </source>
</reference>
<sequence>MEYEEHRAAFVSLDPYEVNVHFYVLASTVGLSPKCDIAKVPDIQHPWLPSNEGKP</sequence>
<dbReference type="EMBL" id="JASCZI010212125">
    <property type="protein sequence ID" value="MED6198459.1"/>
    <property type="molecule type" value="Genomic_DNA"/>
</dbReference>
<name>A0ABU6XN33_9FABA</name>
<evidence type="ECO:0000313" key="1">
    <source>
        <dbReference type="EMBL" id="MED6198459.1"/>
    </source>
</evidence>
<organism evidence="1 2">
    <name type="scientific">Stylosanthes scabra</name>
    <dbReference type="NCBI Taxonomy" id="79078"/>
    <lineage>
        <taxon>Eukaryota</taxon>
        <taxon>Viridiplantae</taxon>
        <taxon>Streptophyta</taxon>
        <taxon>Embryophyta</taxon>
        <taxon>Tracheophyta</taxon>
        <taxon>Spermatophyta</taxon>
        <taxon>Magnoliopsida</taxon>
        <taxon>eudicotyledons</taxon>
        <taxon>Gunneridae</taxon>
        <taxon>Pentapetalae</taxon>
        <taxon>rosids</taxon>
        <taxon>fabids</taxon>
        <taxon>Fabales</taxon>
        <taxon>Fabaceae</taxon>
        <taxon>Papilionoideae</taxon>
        <taxon>50 kb inversion clade</taxon>
        <taxon>dalbergioids sensu lato</taxon>
        <taxon>Dalbergieae</taxon>
        <taxon>Pterocarpus clade</taxon>
        <taxon>Stylosanthes</taxon>
    </lineage>
</organism>
<feature type="non-terminal residue" evidence="1">
    <location>
        <position position="55"/>
    </location>
</feature>
<accession>A0ABU6XN33</accession>
<gene>
    <name evidence="1" type="ORF">PIB30_066399</name>
</gene>